<dbReference type="PATRIC" id="fig|652.5.peg.3818"/>
<dbReference type="RefSeq" id="WP_060587464.1">
    <property type="nucleotide sequence ID" value="NZ_CP013067.1"/>
</dbReference>
<accession>A0A0S2SFL0</accession>
<gene>
    <name evidence="1" type="ORF">WL1483_1073</name>
</gene>
<reference evidence="2" key="1">
    <citation type="submission" date="2015-10" db="EMBL/GenBank/DDBJ databases">
        <title>Complete Genome Sequence of Aeromonas schubertii strain WL1483.</title>
        <authorList>
            <person name="Liu L."/>
        </authorList>
    </citation>
    <scope>NUCLEOTIDE SEQUENCE [LARGE SCALE GENOMIC DNA]</scope>
    <source>
        <strain evidence="2">WL1483</strain>
    </source>
</reference>
<dbReference type="Proteomes" id="UP000058114">
    <property type="component" value="Chromosome"/>
</dbReference>
<organism evidence="1 2">
    <name type="scientific">Aeromonas schubertii</name>
    <dbReference type="NCBI Taxonomy" id="652"/>
    <lineage>
        <taxon>Bacteria</taxon>
        <taxon>Pseudomonadati</taxon>
        <taxon>Pseudomonadota</taxon>
        <taxon>Gammaproteobacteria</taxon>
        <taxon>Aeromonadales</taxon>
        <taxon>Aeromonadaceae</taxon>
        <taxon>Aeromonas</taxon>
    </lineage>
</organism>
<reference evidence="1 2" key="2">
    <citation type="journal article" date="2016" name="Genome Announc.">
        <title>Complete Genome Sequence of the Highly Virulent Aeromonas schubertii Strain WL1483, Isolated from Diseased Snakehead Fish (Channa argus) in China.</title>
        <authorList>
            <person name="Liu L."/>
            <person name="Li N."/>
            <person name="Zhang D."/>
            <person name="Fu X."/>
            <person name="Shi C."/>
            <person name="Lin Q."/>
            <person name="Hao G."/>
        </authorList>
    </citation>
    <scope>NUCLEOTIDE SEQUENCE [LARGE SCALE GENOMIC DNA]</scope>
    <source>
        <strain evidence="1 2">WL1483</strain>
    </source>
</reference>
<dbReference type="KEGG" id="asr:WL1483_1073"/>
<name>A0A0S2SFL0_9GAMM</name>
<protein>
    <submittedName>
        <fullName evidence="1">Uncharacterized protein</fullName>
    </submittedName>
</protein>
<dbReference type="EMBL" id="CP013067">
    <property type="protein sequence ID" value="ALP40492.1"/>
    <property type="molecule type" value="Genomic_DNA"/>
</dbReference>
<evidence type="ECO:0000313" key="2">
    <source>
        <dbReference type="Proteomes" id="UP000058114"/>
    </source>
</evidence>
<proteinExistence type="predicted"/>
<sequence length="72" mass="8495">MDDYFVAMSVNPTRYVAHCWGCSRLERVHCRYYLGEFASERRAIMKTFEHFPEAKICPICMHKPAEPLIVIE</sequence>
<dbReference type="AlphaFoldDB" id="A0A0S2SFL0"/>
<evidence type="ECO:0000313" key="1">
    <source>
        <dbReference type="EMBL" id="ALP40492.1"/>
    </source>
</evidence>